<dbReference type="Proteomes" id="UP000002411">
    <property type="component" value="Chromosome"/>
</dbReference>
<reference evidence="1 2" key="1">
    <citation type="journal article" date="2008" name="Proc. Natl. Acad. Sci. U.S.A.">
        <title>The genome of Clostridium kluyveri, a strict anaerobe with unique metabolic features.</title>
        <authorList>
            <person name="Seedorf H."/>
            <person name="Fricke W.F."/>
            <person name="Veith B."/>
            <person name="Brueggemann H."/>
            <person name="Liesegang H."/>
            <person name="Strittmatter A."/>
            <person name="Miethke M."/>
            <person name="Buckel W."/>
            <person name="Hinderberger J."/>
            <person name="Li F."/>
            <person name="Hagemeier C."/>
            <person name="Thauer R.K."/>
            <person name="Gottschalk G."/>
        </authorList>
    </citation>
    <scope>NUCLEOTIDE SEQUENCE [LARGE SCALE GENOMIC DNA]</scope>
    <source>
        <strain evidence="2">ATCC 8527 / DSM 555 / NCIMB 10680</strain>
    </source>
</reference>
<dbReference type="eggNOG" id="COG0138">
    <property type="taxonomic scope" value="Bacteria"/>
</dbReference>
<dbReference type="HOGENOM" id="CLU_016316_4_1_9"/>
<dbReference type="EMBL" id="CP000673">
    <property type="protein sequence ID" value="EDK33516.1"/>
    <property type="molecule type" value="Genomic_DNA"/>
</dbReference>
<dbReference type="Gene3D" id="3.40.140.20">
    <property type="match status" value="1"/>
</dbReference>
<evidence type="ECO:0000313" key="1">
    <source>
        <dbReference type="EMBL" id="EDK33516.1"/>
    </source>
</evidence>
<evidence type="ECO:0000313" key="2">
    <source>
        <dbReference type="Proteomes" id="UP000002411"/>
    </source>
</evidence>
<gene>
    <name evidence="1" type="ordered locus">CKL_1474</name>
</gene>
<keyword evidence="2" id="KW-1185">Reference proteome</keyword>
<dbReference type="InterPro" id="IPR024051">
    <property type="entry name" value="AICAR_Tfase_dup_dom_sf"/>
</dbReference>
<dbReference type="GO" id="GO:0004643">
    <property type="term" value="F:phosphoribosylaminoimidazolecarboxamide formyltransferase activity"/>
    <property type="evidence" value="ECO:0007669"/>
    <property type="project" value="InterPro"/>
</dbReference>
<dbReference type="InterPro" id="IPR002695">
    <property type="entry name" value="PurH-like"/>
</dbReference>
<dbReference type="STRING" id="431943.CKL_1474"/>
<dbReference type="PANTHER" id="PTHR11692:SF0">
    <property type="entry name" value="BIFUNCTIONAL PURINE BIOSYNTHESIS PROTEIN ATIC"/>
    <property type="match status" value="1"/>
</dbReference>
<dbReference type="AlphaFoldDB" id="A5N885"/>
<dbReference type="SUPFAM" id="SSF53927">
    <property type="entry name" value="Cytidine deaminase-like"/>
    <property type="match status" value="1"/>
</dbReference>
<dbReference type="GO" id="GO:0006189">
    <property type="term" value="P:'de novo' IMP biosynthetic process"/>
    <property type="evidence" value="ECO:0007669"/>
    <property type="project" value="TreeGrafter"/>
</dbReference>
<protein>
    <submittedName>
        <fullName evidence="1">Conserved protein</fullName>
    </submittedName>
</protein>
<proteinExistence type="predicted"/>
<dbReference type="KEGG" id="ckl:CKL_1474"/>
<dbReference type="GO" id="GO:0005829">
    <property type="term" value="C:cytosol"/>
    <property type="evidence" value="ECO:0007669"/>
    <property type="project" value="TreeGrafter"/>
</dbReference>
<dbReference type="InterPro" id="IPR016193">
    <property type="entry name" value="Cytidine_deaminase-like"/>
</dbReference>
<name>A5N885_CLOK5</name>
<dbReference type="GO" id="GO:0003937">
    <property type="term" value="F:IMP cyclohydrolase activity"/>
    <property type="evidence" value="ECO:0007669"/>
    <property type="project" value="InterPro"/>
</dbReference>
<accession>A5N885</accession>
<organism evidence="1 2">
    <name type="scientific">Clostridium kluyveri (strain ATCC 8527 / DSM 555 / NBRC 12016 / NCIMB 10680 / K1)</name>
    <dbReference type="NCBI Taxonomy" id="431943"/>
    <lineage>
        <taxon>Bacteria</taxon>
        <taxon>Bacillati</taxon>
        <taxon>Bacillota</taxon>
        <taxon>Clostridia</taxon>
        <taxon>Eubacteriales</taxon>
        <taxon>Clostridiaceae</taxon>
        <taxon>Clostridium</taxon>
    </lineage>
</organism>
<sequence length="90" mass="10393">MEIKEWNKVLNKIPNRLTKEEKTSWLFNLSGVCLASDAFFPFRDNINRASQSGVKYIVQPGGSLRDDIVIDACNKYNMVMAFSNIRLFHH</sequence>
<dbReference type="PANTHER" id="PTHR11692">
    <property type="entry name" value="BIFUNCTIONAL PURINE BIOSYNTHESIS PROTEIN PURH"/>
    <property type="match status" value="1"/>
</dbReference>